<dbReference type="Pfam" id="PF04166">
    <property type="entry name" value="PdxA"/>
    <property type="match status" value="1"/>
</dbReference>
<dbReference type="PANTHER" id="PTHR30004">
    <property type="entry name" value="4-HYDROXYTHREONINE-4-PHOSPHATE DEHYDROGENASE"/>
    <property type="match status" value="1"/>
</dbReference>
<comment type="subcellular location">
    <subcellularLocation>
        <location evidence="7">Cytoplasm</location>
    </subcellularLocation>
</comment>
<comment type="cofactor">
    <cofactor evidence="7">
        <name>Zn(2+)</name>
        <dbReference type="ChEBI" id="CHEBI:29105"/>
    </cofactor>
    <cofactor evidence="7">
        <name>Mg(2+)</name>
        <dbReference type="ChEBI" id="CHEBI:18420"/>
    </cofactor>
    <cofactor evidence="7">
        <name>Co(2+)</name>
        <dbReference type="ChEBI" id="CHEBI:48828"/>
    </cofactor>
    <text evidence="7">Binds 1 divalent metal cation per subunit. Can use ions such as Zn(2+), Mg(2+) or Co(2+).</text>
</comment>
<dbReference type="GO" id="GO:0005737">
    <property type="term" value="C:cytoplasm"/>
    <property type="evidence" value="ECO:0007669"/>
    <property type="project" value="UniProtKB-SubCell"/>
</dbReference>
<keyword evidence="4 7" id="KW-0560">Oxidoreductase</keyword>
<dbReference type="KEGG" id="bapa:BBC0178_008660"/>
<dbReference type="InterPro" id="IPR037510">
    <property type="entry name" value="PdxA"/>
</dbReference>
<reference evidence="8 9" key="1">
    <citation type="submission" date="2016-11" db="EMBL/GenBank/DDBJ databases">
        <title>Comparative genomics of Bartonella apis.</title>
        <authorList>
            <person name="Engel P."/>
        </authorList>
    </citation>
    <scope>NUCLEOTIDE SEQUENCE [LARGE SCALE GENOMIC DNA]</scope>
    <source>
        <strain evidence="8 9">BBC0178</strain>
    </source>
</reference>
<dbReference type="GO" id="GO:0000287">
    <property type="term" value="F:magnesium ion binding"/>
    <property type="evidence" value="ECO:0007669"/>
    <property type="project" value="UniProtKB-UniRule"/>
</dbReference>
<evidence type="ECO:0000256" key="6">
    <source>
        <dbReference type="ARBA" id="ARBA00023096"/>
    </source>
</evidence>
<sequence length="341" mass="36804">MMPPLAVSSGDPAGIGLEIALKAWLLRQSRDIPPFFVLADPDMTNETISALKFNVPLKIVEPDALTGVVSLFHDNFPVLKLDNRQSGKPGHPSSKNAAGIVEAIERGAHLVNAHKASALVTCPIAKNVLYDAGFHFPGHTEYLAHLAKQMNGKTYQPVMMLWGPELKTIPVTVHIPLQKVPGSLSEDLLVSTGLIVAHDLRKRFGINKPRLAIAGLNPHAGERGAMGKEESTIIEPAIEILRSHGIDVTGPFPSDTMFNVRARKNYDVALCMYHDQALIPVKTIGFDDTVNVTLGLPFIRTSPDHGTAFDIAGKGIASPDSFIAALKLAQTLATNARHHDN</sequence>
<gene>
    <name evidence="7" type="primary">pdxA</name>
    <name evidence="8" type="ORF">BBC0178_008660</name>
</gene>
<comment type="pathway">
    <text evidence="7">Cofactor biosynthesis; pyridoxine 5'-phosphate biosynthesis; pyridoxine 5'-phosphate from D-erythrose 4-phosphate: step 4/5.</text>
</comment>
<keyword evidence="9" id="KW-1185">Reference proteome</keyword>
<evidence type="ECO:0000256" key="2">
    <source>
        <dbReference type="ARBA" id="ARBA00022723"/>
    </source>
</evidence>
<dbReference type="Proteomes" id="UP000189660">
    <property type="component" value="Chromosome"/>
</dbReference>
<dbReference type="Gene3D" id="3.40.718.10">
    <property type="entry name" value="Isopropylmalate Dehydrogenase"/>
    <property type="match status" value="1"/>
</dbReference>
<dbReference type="GO" id="GO:0051287">
    <property type="term" value="F:NAD binding"/>
    <property type="evidence" value="ECO:0007669"/>
    <property type="project" value="InterPro"/>
</dbReference>
<comment type="similarity">
    <text evidence="7">Belongs to the PdxA family.</text>
</comment>
<dbReference type="EC" id="1.1.1.262" evidence="7"/>
<dbReference type="SUPFAM" id="SSF53659">
    <property type="entry name" value="Isocitrate/Isopropylmalate dehydrogenase-like"/>
    <property type="match status" value="1"/>
</dbReference>
<keyword evidence="2 7" id="KW-0479">Metal-binding</keyword>
<evidence type="ECO:0000256" key="1">
    <source>
        <dbReference type="ARBA" id="ARBA00022490"/>
    </source>
</evidence>
<comment type="subunit">
    <text evidence="7">Homodimer.</text>
</comment>
<dbReference type="PANTHER" id="PTHR30004:SF6">
    <property type="entry name" value="D-THREONATE 4-PHOSPHATE DEHYDROGENASE"/>
    <property type="match status" value="1"/>
</dbReference>
<feature type="binding site" evidence="7">
    <location>
        <position position="139"/>
    </location>
    <ligand>
        <name>substrate</name>
    </ligand>
</feature>
<dbReference type="EMBL" id="CP015820">
    <property type="protein sequence ID" value="AQT42356.1"/>
    <property type="molecule type" value="Genomic_DNA"/>
</dbReference>
<keyword evidence="7" id="KW-0460">Magnesium</keyword>
<feature type="binding site" evidence="7">
    <location>
        <position position="300"/>
    </location>
    <ligand>
        <name>substrate</name>
    </ligand>
</feature>
<feature type="binding site" evidence="7">
    <location>
        <position position="282"/>
    </location>
    <ligand>
        <name>substrate</name>
    </ligand>
</feature>
<keyword evidence="3 7" id="KW-0521">NADP</keyword>
<evidence type="ECO:0000313" key="9">
    <source>
        <dbReference type="Proteomes" id="UP000189660"/>
    </source>
</evidence>
<keyword evidence="1 7" id="KW-0963">Cytoplasm</keyword>
<keyword evidence="7" id="KW-0862">Zinc</keyword>
<evidence type="ECO:0000313" key="8">
    <source>
        <dbReference type="EMBL" id="AQT42356.1"/>
    </source>
</evidence>
<evidence type="ECO:0000256" key="3">
    <source>
        <dbReference type="ARBA" id="ARBA00022857"/>
    </source>
</evidence>
<dbReference type="AlphaFoldDB" id="A0A1U9MAN5"/>
<dbReference type="UniPathway" id="UPA00244">
    <property type="reaction ID" value="UER00312"/>
</dbReference>
<dbReference type="GO" id="GO:0042823">
    <property type="term" value="P:pyridoxal phosphate biosynthetic process"/>
    <property type="evidence" value="ECO:0007669"/>
    <property type="project" value="UniProtKB-UniRule"/>
</dbReference>
<comment type="miscellaneous">
    <text evidence="7">The active site is located at the dimer interface.</text>
</comment>
<dbReference type="NCBIfam" id="NF003699">
    <property type="entry name" value="PRK05312.1"/>
    <property type="match status" value="1"/>
</dbReference>
<keyword evidence="7" id="KW-0170">Cobalt</keyword>
<dbReference type="GO" id="GO:0008615">
    <property type="term" value="P:pyridoxine biosynthetic process"/>
    <property type="evidence" value="ECO:0007669"/>
    <property type="project" value="UniProtKB-UniRule"/>
</dbReference>
<name>A0A1U9MAN5_9HYPH</name>
<feature type="binding site" evidence="7">
    <location>
        <position position="219"/>
    </location>
    <ligand>
        <name>a divalent metal cation</name>
        <dbReference type="ChEBI" id="CHEBI:60240"/>
        <note>ligand shared between dimeric partners</note>
    </ligand>
</feature>
<evidence type="ECO:0000256" key="7">
    <source>
        <dbReference type="HAMAP-Rule" id="MF_00536"/>
    </source>
</evidence>
<dbReference type="HAMAP" id="MF_00536">
    <property type="entry name" value="PdxA"/>
    <property type="match status" value="1"/>
</dbReference>
<dbReference type="GO" id="GO:0050570">
    <property type="term" value="F:4-hydroxythreonine-4-phosphate dehydrogenase activity"/>
    <property type="evidence" value="ECO:0007669"/>
    <property type="project" value="UniProtKB-UniRule"/>
</dbReference>
<dbReference type="GO" id="GO:0008270">
    <property type="term" value="F:zinc ion binding"/>
    <property type="evidence" value="ECO:0007669"/>
    <property type="project" value="UniProtKB-UniRule"/>
</dbReference>
<comment type="catalytic activity">
    <reaction evidence="7">
        <text>4-(phosphooxy)-L-threonine + NAD(+) = 3-amino-2-oxopropyl phosphate + CO2 + NADH</text>
        <dbReference type="Rhea" id="RHEA:32275"/>
        <dbReference type="ChEBI" id="CHEBI:16526"/>
        <dbReference type="ChEBI" id="CHEBI:57279"/>
        <dbReference type="ChEBI" id="CHEBI:57540"/>
        <dbReference type="ChEBI" id="CHEBI:57945"/>
        <dbReference type="ChEBI" id="CHEBI:58452"/>
        <dbReference type="EC" id="1.1.1.262"/>
    </reaction>
</comment>
<proteinExistence type="inferred from homology"/>
<feature type="binding site" evidence="7">
    <location>
        <position position="174"/>
    </location>
    <ligand>
        <name>a divalent metal cation</name>
        <dbReference type="ChEBI" id="CHEBI:60240"/>
        <note>ligand shared between dimeric partners</note>
    </ligand>
</feature>
<accession>A0A1U9MAN5</accession>
<keyword evidence="6 7" id="KW-0664">Pyridoxine biosynthesis</keyword>
<keyword evidence="5 7" id="KW-0520">NAD</keyword>
<evidence type="ECO:0000256" key="5">
    <source>
        <dbReference type="ARBA" id="ARBA00023027"/>
    </source>
</evidence>
<dbReference type="NCBIfam" id="TIGR00557">
    <property type="entry name" value="pdxA"/>
    <property type="match status" value="1"/>
</dbReference>
<protein>
    <recommendedName>
        <fullName evidence="7">4-hydroxythreonine-4-phosphate dehydrogenase</fullName>
        <ecNumber evidence="7">1.1.1.262</ecNumber>
    </recommendedName>
    <alternativeName>
        <fullName evidence="7">4-(phosphohydroxy)-L-threonine dehydrogenase</fullName>
    </alternativeName>
</protein>
<comment type="function">
    <text evidence="7">Catalyzes the NAD(P)-dependent oxidation of 4-(phosphooxy)-L-threonine (HTP) into 2-amino-3-oxo-4-(phosphooxy)butyric acid which spontaneously decarboxylates to form 3-amino-2-oxopropyl phosphate (AHAP).</text>
</comment>
<dbReference type="GO" id="GO:0050897">
    <property type="term" value="F:cobalt ion binding"/>
    <property type="evidence" value="ECO:0007669"/>
    <property type="project" value="UniProtKB-UniRule"/>
</dbReference>
<dbReference type="InterPro" id="IPR005255">
    <property type="entry name" value="PdxA_fam"/>
</dbReference>
<feature type="binding site" evidence="7">
    <location>
        <position position="291"/>
    </location>
    <ligand>
        <name>substrate</name>
    </ligand>
</feature>
<organism evidence="8 9">
    <name type="scientific">Bartonella apihabitans</name>
    <dbReference type="NCBI Taxonomy" id="2750929"/>
    <lineage>
        <taxon>Bacteria</taxon>
        <taxon>Pseudomonadati</taxon>
        <taxon>Pseudomonadota</taxon>
        <taxon>Alphaproteobacteria</taxon>
        <taxon>Hyphomicrobiales</taxon>
        <taxon>Bartonellaceae</taxon>
        <taxon>Bartonella</taxon>
    </lineage>
</organism>
<evidence type="ECO:0000256" key="4">
    <source>
        <dbReference type="ARBA" id="ARBA00023002"/>
    </source>
</evidence>
<feature type="binding site" evidence="7">
    <location>
        <position position="140"/>
    </location>
    <ligand>
        <name>substrate</name>
    </ligand>
</feature>
<feature type="binding site" evidence="7">
    <location>
        <position position="274"/>
    </location>
    <ligand>
        <name>a divalent metal cation</name>
        <dbReference type="ChEBI" id="CHEBI:60240"/>
        <note>ligand shared between dimeric partners</note>
    </ligand>
</feature>